<dbReference type="InterPro" id="IPR002023">
    <property type="entry name" value="NuoE-like"/>
</dbReference>
<evidence type="ECO:0000256" key="1">
    <source>
        <dbReference type="ARBA" id="ARBA00010643"/>
    </source>
</evidence>
<comment type="cofactor">
    <cofactor evidence="7">
        <name>[2Fe-2S] cluster</name>
        <dbReference type="ChEBI" id="CHEBI:190135"/>
    </cofactor>
    <text evidence="7">Binds 1 [2Fe-2S] cluster.</text>
</comment>
<keyword evidence="8" id="KW-0560">Oxidoreductase</keyword>
<dbReference type="NCBIfam" id="NF004638">
    <property type="entry name" value="PRK05988.1"/>
    <property type="match status" value="1"/>
</dbReference>
<dbReference type="GO" id="GO:0050583">
    <property type="term" value="F:hydrogen dehydrogenase (NADP+) activity"/>
    <property type="evidence" value="ECO:0007669"/>
    <property type="project" value="UniProtKB-EC"/>
</dbReference>
<protein>
    <submittedName>
        <fullName evidence="8">NADP-reducing hydrogenase subunit HndA</fullName>
        <ecNumber evidence="8">1.12.1.3</ecNumber>
    </submittedName>
</protein>
<dbReference type="InterPro" id="IPR036249">
    <property type="entry name" value="Thioredoxin-like_sf"/>
</dbReference>
<dbReference type="GO" id="GO:0051537">
    <property type="term" value="F:2 iron, 2 sulfur cluster binding"/>
    <property type="evidence" value="ECO:0007669"/>
    <property type="project" value="UniProtKB-KW"/>
</dbReference>
<dbReference type="PIRSF" id="PIRSF000216">
    <property type="entry name" value="NADH_DH_24kDa"/>
    <property type="match status" value="1"/>
</dbReference>
<feature type="binding site" evidence="7">
    <location>
        <position position="81"/>
    </location>
    <ligand>
        <name>[2Fe-2S] cluster</name>
        <dbReference type="ChEBI" id="CHEBI:190135"/>
    </ligand>
</feature>
<name>A0A6S7B8M2_9BURK</name>
<dbReference type="PANTHER" id="PTHR43342">
    <property type="entry name" value="NADH-QUINONE OXIDOREDUCTASE, E SUBUNIT"/>
    <property type="match status" value="1"/>
</dbReference>
<dbReference type="RefSeq" id="WP_175104135.1">
    <property type="nucleotide sequence ID" value="NZ_CADIKM010000005.1"/>
</dbReference>
<evidence type="ECO:0000256" key="4">
    <source>
        <dbReference type="ARBA" id="ARBA00023004"/>
    </source>
</evidence>
<dbReference type="Gene3D" id="3.40.30.10">
    <property type="entry name" value="Glutaredoxin"/>
    <property type="match status" value="1"/>
</dbReference>
<dbReference type="SUPFAM" id="SSF52833">
    <property type="entry name" value="Thioredoxin-like"/>
    <property type="match status" value="1"/>
</dbReference>
<evidence type="ECO:0000313" key="8">
    <source>
        <dbReference type="EMBL" id="CAB3782843.1"/>
    </source>
</evidence>
<keyword evidence="5 7" id="KW-0411">Iron-sulfur</keyword>
<dbReference type="EC" id="1.12.1.3" evidence="8"/>
<accession>A0A6S7B8M2</accession>
<keyword evidence="4 7" id="KW-0408">Iron</keyword>
<evidence type="ECO:0000256" key="2">
    <source>
        <dbReference type="ARBA" id="ARBA00022714"/>
    </source>
</evidence>
<dbReference type="PANTHER" id="PTHR43342:SF1">
    <property type="entry name" value="BIFURCATING [FEFE] HYDROGENASE GAMMA SUBUNIT"/>
    <property type="match status" value="1"/>
</dbReference>
<evidence type="ECO:0000256" key="6">
    <source>
        <dbReference type="ARBA" id="ARBA00034078"/>
    </source>
</evidence>
<dbReference type="EMBL" id="CADIKM010000005">
    <property type="protein sequence ID" value="CAB3782843.1"/>
    <property type="molecule type" value="Genomic_DNA"/>
</dbReference>
<dbReference type="Pfam" id="PF01257">
    <property type="entry name" value="2Fe-2S_thioredx"/>
    <property type="match status" value="1"/>
</dbReference>
<dbReference type="InterPro" id="IPR028431">
    <property type="entry name" value="NADP_DH_HndA-like"/>
</dbReference>
<keyword evidence="3 7" id="KW-0479">Metal-binding</keyword>
<dbReference type="CDD" id="cd03081">
    <property type="entry name" value="TRX_Fd_NuoE_FDH_gamma"/>
    <property type="match status" value="1"/>
</dbReference>
<keyword evidence="2 7" id="KW-0001">2Fe-2S</keyword>
<feature type="binding site" evidence="7">
    <location>
        <position position="126"/>
    </location>
    <ligand>
        <name>[2Fe-2S] cluster</name>
        <dbReference type="ChEBI" id="CHEBI:190135"/>
    </ligand>
</feature>
<dbReference type="InterPro" id="IPR041921">
    <property type="entry name" value="NuoE_N"/>
</dbReference>
<feature type="binding site" evidence="7">
    <location>
        <position position="86"/>
    </location>
    <ligand>
        <name>[2Fe-2S] cluster</name>
        <dbReference type="ChEBI" id="CHEBI:190135"/>
    </ligand>
</feature>
<proteinExistence type="inferred from homology"/>
<sequence>MTVPSRGADPVDEAITAHIAIPGALLPILHDVQDALGYIPGDAISRIAQALNLSRAEVYGVVTYYHYFRAEPPASHIVQVCRAEACQAMGSDALVSHIRARLGCSGSDSDPSNKFCVEPVYCLGLCGAAPALTLDGRPYARVTPDSFDNLVSELEVGS</sequence>
<keyword evidence="9" id="KW-1185">Reference proteome</keyword>
<evidence type="ECO:0000256" key="7">
    <source>
        <dbReference type="PIRSR" id="PIRSR000216-1"/>
    </source>
</evidence>
<reference evidence="8 9" key="1">
    <citation type="submission" date="2020-04" db="EMBL/GenBank/DDBJ databases">
        <authorList>
            <person name="De Canck E."/>
        </authorList>
    </citation>
    <scope>NUCLEOTIDE SEQUENCE [LARGE SCALE GENOMIC DNA]</scope>
    <source>
        <strain evidence="8 9">LMG 28138</strain>
    </source>
</reference>
<comment type="cofactor">
    <cofactor evidence="6">
        <name>[2Fe-2S] cluster</name>
        <dbReference type="ChEBI" id="CHEBI:190135"/>
    </cofactor>
</comment>
<evidence type="ECO:0000313" key="9">
    <source>
        <dbReference type="Proteomes" id="UP000494115"/>
    </source>
</evidence>
<comment type="similarity">
    <text evidence="1">Belongs to the complex I 24 kDa subunit family.</text>
</comment>
<dbReference type="GO" id="GO:0046872">
    <property type="term" value="F:metal ion binding"/>
    <property type="evidence" value="ECO:0007669"/>
    <property type="project" value="UniProtKB-KW"/>
</dbReference>
<dbReference type="Gene3D" id="1.10.10.1590">
    <property type="entry name" value="NADH-quinone oxidoreductase subunit E"/>
    <property type="match status" value="1"/>
</dbReference>
<dbReference type="AlphaFoldDB" id="A0A6S7B8M2"/>
<evidence type="ECO:0000256" key="3">
    <source>
        <dbReference type="ARBA" id="ARBA00022723"/>
    </source>
</evidence>
<feature type="binding site" evidence="7">
    <location>
        <position position="122"/>
    </location>
    <ligand>
        <name>[2Fe-2S] cluster</name>
        <dbReference type="ChEBI" id="CHEBI:190135"/>
    </ligand>
</feature>
<evidence type="ECO:0000256" key="5">
    <source>
        <dbReference type="ARBA" id="ARBA00023014"/>
    </source>
</evidence>
<dbReference type="Proteomes" id="UP000494115">
    <property type="component" value="Unassembled WGS sequence"/>
</dbReference>
<gene>
    <name evidence="8" type="primary">hndA</name>
    <name evidence="8" type="ORF">LMG28138_01513</name>
</gene>
<organism evidence="8 9">
    <name type="scientific">Pararobbsia alpina</name>
    <dbReference type="NCBI Taxonomy" id="621374"/>
    <lineage>
        <taxon>Bacteria</taxon>
        <taxon>Pseudomonadati</taxon>
        <taxon>Pseudomonadota</taxon>
        <taxon>Betaproteobacteria</taxon>
        <taxon>Burkholderiales</taxon>
        <taxon>Burkholderiaceae</taxon>
        <taxon>Pararobbsia</taxon>
    </lineage>
</organism>